<reference evidence="3" key="1">
    <citation type="submission" date="2025-08" db="UniProtKB">
        <authorList>
            <consortium name="RefSeq"/>
        </authorList>
    </citation>
    <scope>IDENTIFICATION</scope>
</reference>
<dbReference type="InterPro" id="IPR038792">
    <property type="entry name" value="CFAP97D1/2"/>
</dbReference>
<dbReference type="OrthoDB" id="2163395at2759"/>
<dbReference type="OMA" id="DHVQWEE"/>
<dbReference type="GeneID" id="106579106"/>
<dbReference type="PANTHER" id="PTHR33768:SF5">
    <property type="entry name" value="SPERM AXONEMAL MAINTENANCE PROTEIN CFAP97D1"/>
    <property type="match status" value="1"/>
</dbReference>
<proteinExistence type="inferred from homology"/>
<name>A0A1S3NG81_SALSA</name>
<comment type="similarity">
    <text evidence="1">Belongs to the CFAP97 family.</text>
</comment>
<evidence type="ECO:0000313" key="3">
    <source>
        <dbReference type="RefSeq" id="XP_014014146.1"/>
    </source>
</evidence>
<sequence length="196" mass="23301">MLFKLTTGTVYFRVGWCYLNKAMNRADYLAFPAIVGTTGQYNNLRKMWDGQHYKYHMDRMQKTKQMVDNKAPSTYLHCHLKMKKIQMEQERLMELERDNRLLVSRIARTMGTKGGLDNWNKYQPKPSVSADLRNRELVKISLENQAILKKINMTKSVYDHRTWLDDFKVTRGYVNRLLKYPEQPIPPKQHKMLNLV</sequence>
<dbReference type="RefSeq" id="XP_014014146.1">
    <property type="nucleotide sequence ID" value="XM_014158671.2"/>
</dbReference>
<keyword evidence="2" id="KW-1185">Reference proteome</keyword>
<gene>
    <name evidence="3" type="primary">cfap97d1</name>
</gene>
<dbReference type="Proteomes" id="UP001652741">
    <property type="component" value="Chromosome ssa19"/>
</dbReference>
<dbReference type="PANTHER" id="PTHR33768">
    <property type="entry name" value="MIP11318P"/>
    <property type="match status" value="1"/>
</dbReference>
<dbReference type="AlphaFoldDB" id="A0A1S3NG81"/>
<dbReference type="PaxDb" id="8030-ENSSSAP00000084796"/>
<dbReference type="InterPro" id="IPR029488">
    <property type="entry name" value="Hmw/CFAP97"/>
</dbReference>
<evidence type="ECO:0000256" key="1">
    <source>
        <dbReference type="ARBA" id="ARBA00008315"/>
    </source>
</evidence>
<dbReference type="CTD" id="284067"/>
<protein>
    <submittedName>
        <fullName evidence="3">Sperm axonemal maintenance protein CFAP97D1</fullName>
    </submittedName>
</protein>
<dbReference type="Pfam" id="PF13879">
    <property type="entry name" value="Hmw_CFAP97"/>
    <property type="match status" value="1"/>
</dbReference>
<organism evidence="2 3">
    <name type="scientific">Salmo salar</name>
    <name type="common">Atlantic salmon</name>
    <dbReference type="NCBI Taxonomy" id="8030"/>
    <lineage>
        <taxon>Eukaryota</taxon>
        <taxon>Metazoa</taxon>
        <taxon>Chordata</taxon>
        <taxon>Craniata</taxon>
        <taxon>Vertebrata</taxon>
        <taxon>Euteleostomi</taxon>
        <taxon>Actinopterygii</taxon>
        <taxon>Neopterygii</taxon>
        <taxon>Teleostei</taxon>
        <taxon>Protacanthopterygii</taxon>
        <taxon>Salmoniformes</taxon>
        <taxon>Salmonidae</taxon>
        <taxon>Salmoninae</taxon>
        <taxon>Salmo</taxon>
    </lineage>
</organism>
<dbReference type="STRING" id="8030.ENSSSAP00000084796"/>
<accession>A0A1S3NG81</accession>
<dbReference type="Bgee" id="ENSSSAG00000068726">
    <property type="expression patterns" value="Expressed in mesonephros and 7 other cell types or tissues"/>
</dbReference>
<evidence type="ECO:0000313" key="2">
    <source>
        <dbReference type="Proteomes" id="UP001652741"/>
    </source>
</evidence>
<dbReference type="KEGG" id="sasa:106579106"/>